<sequence length="363" mass="40121">MSRPGLDTNPLELGPEWFNTLFAEIGIDAEVKSLTSKSIGTGQIGENVRFVFEYAKAGPGAPKTLVGKFPSASEASLATAKVLNHYKREVFFYRTFPKVAGRITPNALYTDYDEATNRFALIMEDMSPSVQGDQLKGCHPVEAKLALSAAAVLHAAHWEDPTLDDYDWLQGSAKAPPPGLGPEQVAALWGGFKQRYAAHINEDIIEIGDAYAGSLTKWGDVYTGPFALTHSDFRLDNMLFGPPGATKPLAVVDWQTAGKGAPANDVAYFIGAGLTREDRPKHEMELLRYYHDCLKAEGVTNYSFEDLLQHYRWFAFYGISVAFAAAMLVKQTERGDEMFLTMLRRHCAQVRDNSSLELLRTLV</sequence>
<proteinExistence type="predicted"/>
<dbReference type="InterPro" id="IPR015897">
    <property type="entry name" value="CHK_kinase-like"/>
</dbReference>
<comment type="caution">
    <text evidence="2">The sequence shown here is derived from an EMBL/GenBank/DDBJ whole genome shotgun (WGS) entry which is preliminary data.</text>
</comment>
<protein>
    <recommendedName>
        <fullName evidence="1">CHK kinase-like domain-containing protein</fullName>
    </recommendedName>
</protein>
<evidence type="ECO:0000259" key="1">
    <source>
        <dbReference type="SMART" id="SM00587"/>
    </source>
</evidence>
<evidence type="ECO:0000313" key="2">
    <source>
        <dbReference type="EMBL" id="KCZ97965.1"/>
    </source>
</evidence>
<dbReference type="PATRIC" id="fig|1280954.3.peg.2616"/>
<dbReference type="OrthoDB" id="3806873at2"/>
<name>A0A062VIS4_9PROT</name>
<dbReference type="InterPro" id="IPR052961">
    <property type="entry name" value="Oxido-Kinase-like_Enzymes"/>
</dbReference>
<dbReference type="Pfam" id="PF07914">
    <property type="entry name" value="DUF1679"/>
    <property type="match status" value="1"/>
</dbReference>
<dbReference type="eggNOG" id="COG3173">
    <property type="taxonomic scope" value="Bacteria"/>
</dbReference>
<reference evidence="2 3" key="1">
    <citation type="journal article" date="2014" name="Antonie Van Leeuwenhoek">
        <title>Hyphomonas beringensis sp. nov. and Hyphomonas chukchiensis sp. nov., isolated from surface seawater of the Bering Sea and Chukchi Sea.</title>
        <authorList>
            <person name="Li C."/>
            <person name="Lai Q."/>
            <person name="Li G."/>
            <person name="Dong C."/>
            <person name="Wang J."/>
            <person name="Liao Y."/>
            <person name="Shao Z."/>
        </authorList>
    </citation>
    <scope>NUCLEOTIDE SEQUENCE [LARGE SCALE GENOMIC DNA]</scope>
    <source>
        <strain evidence="2 3">PS728</strain>
    </source>
</reference>
<keyword evidence="3" id="KW-1185">Reference proteome</keyword>
<organism evidence="2 3">
    <name type="scientific">Hyphomonas polymorpha PS728</name>
    <dbReference type="NCBI Taxonomy" id="1280954"/>
    <lineage>
        <taxon>Bacteria</taxon>
        <taxon>Pseudomonadati</taxon>
        <taxon>Pseudomonadota</taxon>
        <taxon>Alphaproteobacteria</taxon>
        <taxon>Hyphomonadales</taxon>
        <taxon>Hyphomonadaceae</taxon>
        <taxon>Hyphomonas</taxon>
    </lineage>
</organism>
<dbReference type="SMART" id="SM00587">
    <property type="entry name" value="CHK"/>
    <property type="match status" value="1"/>
</dbReference>
<dbReference type="InterPro" id="IPR012877">
    <property type="entry name" value="Dhs-27"/>
</dbReference>
<dbReference type="Gene3D" id="3.90.1200.10">
    <property type="match status" value="1"/>
</dbReference>
<dbReference type="AlphaFoldDB" id="A0A062VIS4"/>
<dbReference type="RefSeq" id="WP_035599487.1">
    <property type="nucleotide sequence ID" value="NZ_ARYM01000014.1"/>
</dbReference>
<feature type="domain" description="CHK kinase-like" evidence="1">
    <location>
        <begin position="121"/>
        <end position="300"/>
    </location>
</feature>
<dbReference type="PANTHER" id="PTHR23020">
    <property type="entry name" value="UNCHARACTERIZED NUCLEAR HORMONE RECEPTOR-RELATED"/>
    <property type="match status" value="1"/>
</dbReference>
<evidence type="ECO:0000313" key="3">
    <source>
        <dbReference type="Proteomes" id="UP000027100"/>
    </source>
</evidence>
<dbReference type="PANTHER" id="PTHR23020:SF41">
    <property type="entry name" value="AMINOGLYCOSIDE PHOSPHOTRANSFERASE DOMAIN-CONTAINING PROTEIN"/>
    <property type="match status" value="1"/>
</dbReference>
<gene>
    <name evidence="2" type="ORF">HPO_12913</name>
</gene>
<dbReference type="SUPFAM" id="SSF56112">
    <property type="entry name" value="Protein kinase-like (PK-like)"/>
    <property type="match status" value="1"/>
</dbReference>
<dbReference type="STRING" id="1280954.HPO_12913"/>
<dbReference type="Proteomes" id="UP000027100">
    <property type="component" value="Unassembled WGS sequence"/>
</dbReference>
<accession>A0A062VIS4</accession>
<dbReference type="EMBL" id="ARYM01000014">
    <property type="protein sequence ID" value="KCZ97965.1"/>
    <property type="molecule type" value="Genomic_DNA"/>
</dbReference>
<dbReference type="InterPro" id="IPR011009">
    <property type="entry name" value="Kinase-like_dom_sf"/>
</dbReference>